<evidence type="ECO:0000256" key="3">
    <source>
        <dbReference type="ARBA" id="ARBA00022741"/>
    </source>
</evidence>
<dbReference type="PANTHER" id="PTHR48095">
    <property type="entry name" value="PYRUVATE CARBOXYLASE SUBUNIT A"/>
    <property type="match status" value="1"/>
</dbReference>
<comment type="caution">
    <text evidence="7">The sequence shown here is derived from an EMBL/GenBank/DDBJ whole genome shotgun (WGS) entry which is preliminary data.</text>
</comment>
<dbReference type="Gene3D" id="3.30.470.20">
    <property type="entry name" value="ATP-grasp fold, B domain"/>
    <property type="match status" value="1"/>
</dbReference>
<dbReference type="PROSITE" id="PS50979">
    <property type="entry name" value="BC"/>
    <property type="match status" value="1"/>
</dbReference>
<evidence type="ECO:0000313" key="7">
    <source>
        <dbReference type="EMBL" id="MBF0935742.1"/>
    </source>
</evidence>
<keyword evidence="3" id="KW-0547">Nucleotide-binding</keyword>
<dbReference type="EC" id="6.3.4.14" evidence="1"/>
<evidence type="ECO:0000256" key="2">
    <source>
        <dbReference type="ARBA" id="ARBA00022598"/>
    </source>
</evidence>
<keyword evidence="4" id="KW-0067">ATP-binding</keyword>
<name>A0A929MR09_ABIDE</name>
<organism evidence="7 8">
    <name type="scientific">Abiotrophia defectiva</name>
    <name type="common">Streptococcus defectivus</name>
    <dbReference type="NCBI Taxonomy" id="46125"/>
    <lineage>
        <taxon>Bacteria</taxon>
        <taxon>Bacillati</taxon>
        <taxon>Bacillota</taxon>
        <taxon>Bacilli</taxon>
        <taxon>Lactobacillales</taxon>
        <taxon>Aerococcaceae</taxon>
        <taxon>Abiotrophia</taxon>
    </lineage>
</organism>
<feature type="domain" description="Biotin carboxylation" evidence="6">
    <location>
        <begin position="1"/>
        <end position="72"/>
    </location>
</feature>
<evidence type="ECO:0000256" key="4">
    <source>
        <dbReference type="ARBA" id="ARBA00022840"/>
    </source>
</evidence>
<dbReference type="Proteomes" id="UP000757900">
    <property type="component" value="Unassembled WGS sequence"/>
</dbReference>
<dbReference type="EMBL" id="JABZFV010000368">
    <property type="protein sequence ID" value="MBF0935742.1"/>
    <property type="molecule type" value="Genomic_DNA"/>
</dbReference>
<dbReference type="SUPFAM" id="SSF51246">
    <property type="entry name" value="Rudiment single hybrid motif"/>
    <property type="match status" value="1"/>
</dbReference>
<accession>A0A929MR09</accession>
<sequence length="88" mass="10162">QYTLPPFYDSMIAKIIVHQPSREAAFRLMERALYEVAVDGLVTNVELLEAMVADSHIQADDYHTKWLEESFMPAWLDFQKEAEATEEA</sequence>
<dbReference type="GO" id="GO:0004075">
    <property type="term" value="F:biotin carboxylase activity"/>
    <property type="evidence" value="ECO:0007669"/>
    <property type="project" value="UniProtKB-EC"/>
</dbReference>
<dbReference type="AlphaFoldDB" id="A0A929MR09"/>
<dbReference type="InterPro" id="IPR051602">
    <property type="entry name" value="ACC_Biotin_Carboxylase"/>
</dbReference>
<keyword evidence="2 7" id="KW-0436">Ligase</keyword>
<dbReference type="InterPro" id="IPR005482">
    <property type="entry name" value="Biotin_COase_C"/>
</dbReference>
<protein>
    <recommendedName>
        <fullName evidence="1">biotin carboxylase</fullName>
        <ecNumber evidence="1">6.3.4.14</ecNumber>
    </recommendedName>
</protein>
<gene>
    <name evidence="7" type="ORF">HXK00_08915</name>
</gene>
<feature type="non-terminal residue" evidence="7">
    <location>
        <position position="1"/>
    </location>
</feature>
<dbReference type="PANTHER" id="PTHR48095:SF2">
    <property type="entry name" value="BIOTIN CARBOXYLASE, CHLOROPLASTIC"/>
    <property type="match status" value="1"/>
</dbReference>
<evidence type="ECO:0000256" key="1">
    <source>
        <dbReference type="ARBA" id="ARBA00013263"/>
    </source>
</evidence>
<evidence type="ECO:0000256" key="5">
    <source>
        <dbReference type="ARBA" id="ARBA00048600"/>
    </source>
</evidence>
<dbReference type="InterPro" id="IPR011054">
    <property type="entry name" value="Rudment_hybrid_motif"/>
</dbReference>
<evidence type="ECO:0000259" key="6">
    <source>
        <dbReference type="PROSITE" id="PS50979"/>
    </source>
</evidence>
<comment type="catalytic activity">
    <reaction evidence="5">
        <text>N(6)-biotinyl-L-lysyl-[protein] + hydrogencarbonate + ATP = N(6)-carboxybiotinyl-L-lysyl-[protein] + ADP + phosphate + H(+)</text>
        <dbReference type="Rhea" id="RHEA:13501"/>
        <dbReference type="Rhea" id="RHEA-COMP:10505"/>
        <dbReference type="Rhea" id="RHEA-COMP:10506"/>
        <dbReference type="ChEBI" id="CHEBI:15378"/>
        <dbReference type="ChEBI" id="CHEBI:17544"/>
        <dbReference type="ChEBI" id="CHEBI:30616"/>
        <dbReference type="ChEBI" id="CHEBI:43474"/>
        <dbReference type="ChEBI" id="CHEBI:83144"/>
        <dbReference type="ChEBI" id="CHEBI:83145"/>
        <dbReference type="ChEBI" id="CHEBI:456216"/>
        <dbReference type="EC" id="6.3.4.14"/>
    </reaction>
</comment>
<dbReference type="SMART" id="SM00878">
    <property type="entry name" value="Biotin_carb_C"/>
    <property type="match status" value="1"/>
</dbReference>
<reference evidence="7" key="1">
    <citation type="submission" date="2020-04" db="EMBL/GenBank/DDBJ databases">
        <title>Deep metagenomics examines the oral microbiome during advanced dental caries in children, revealing novel taxa and co-occurrences with host molecules.</title>
        <authorList>
            <person name="Baker J.L."/>
            <person name="Morton J.T."/>
            <person name="Dinis M."/>
            <person name="Alvarez R."/>
            <person name="Tran N.C."/>
            <person name="Knight R."/>
            <person name="Edlund A."/>
        </authorList>
    </citation>
    <scope>NUCLEOTIDE SEQUENCE</scope>
    <source>
        <strain evidence="7">JCVI_23_bin.16</strain>
    </source>
</reference>
<dbReference type="Pfam" id="PF02785">
    <property type="entry name" value="Biotin_carb_C"/>
    <property type="match status" value="1"/>
</dbReference>
<dbReference type="InterPro" id="IPR011764">
    <property type="entry name" value="Biotin_carboxylation_dom"/>
</dbReference>
<evidence type="ECO:0000313" key="8">
    <source>
        <dbReference type="Proteomes" id="UP000757900"/>
    </source>
</evidence>
<dbReference type="GO" id="GO:0005524">
    <property type="term" value="F:ATP binding"/>
    <property type="evidence" value="ECO:0007669"/>
    <property type="project" value="UniProtKB-KW"/>
</dbReference>
<proteinExistence type="predicted"/>